<dbReference type="OrthoDB" id="2735914at2"/>
<sequence>MMYQRDDYYKEEWECHKPHHCDCHKKRHHDEDKKHHCDCDKKRHHDEDKKHHCDCDKKHHHHHHHHDHKDDKPKCKGKFCEEFWEHVTPGTEVEVTIKGGAEFDDLKFISFDPRTCLVAFVEENDDDCKPCFINCEDIATVCFDD</sequence>
<dbReference type="RefSeq" id="WP_121521989.1">
    <property type="nucleotide sequence ID" value="NZ_RCHR01000002.1"/>
</dbReference>
<evidence type="ECO:0000313" key="2">
    <source>
        <dbReference type="Proteomes" id="UP000270219"/>
    </source>
</evidence>
<proteinExistence type="predicted"/>
<accession>A0A498DAX7</accession>
<reference evidence="1 2" key="1">
    <citation type="submission" date="2018-10" db="EMBL/GenBank/DDBJ databases">
        <title>Oceanobacillus sp. YLB-02 draft genome.</title>
        <authorList>
            <person name="Yu L."/>
        </authorList>
    </citation>
    <scope>NUCLEOTIDE SEQUENCE [LARGE SCALE GENOMIC DNA]</scope>
    <source>
        <strain evidence="1 2">YLB-02</strain>
    </source>
</reference>
<evidence type="ECO:0000313" key="1">
    <source>
        <dbReference type="EMBL" id="RLL46738.1"/>
    </source>
</evidence>
<protein>
    <submittedName>
        <fullName evidence="1">Uncharacterized protein</fullName>
    </submittedName>
</protein>
<organism evidence="1 2">
    <name type="scientific">Oceanobacillus piezotolerans</name>
    <dbReference type="NCBI Taxonomy" id="2448030"/>
    <lineage>
        <taxon>Bacteria</taxon>
        <taxon>Bacillati</taxon>
        <taxon>Bacillota</taxon>
        <taxon>Bacilli</taxon>
        <taxon>Bacillales</taxon>
        <taxon>Bacillaceae</taxon>
        <taxon>Oceanobacillus</taxon>
    </lineage>
</organism>
<dbReference type="Proteomes" id="UP000270219">
    <property type="component" value="Unassembled WGS sequence"/>
</dbReference>
<keyword evidence="2" id="KW-1185">Reference proteome</keyword>
<dbReference type="AlphaFoldDB" id="A0A498DAX7"/>
<comment type="caution">
    <text evidence="1">The sequence shown here is derived from an EMBL/GenBank/DDBJ whole genome shotgun (WGS) entry which is preliminary data.</text>
</comment>
<name>A0A498DAX7_9BACI</name>
<gene>
    <name evidence="1" type="ORF">D8M04_05910</name>
</gene>
<dbReference type="EMBL" id="RCHR01000002">
    <property type="protein sequence ID" value="RLL46738.1"/>
    <property type="molecule type" value="Genomic_DNA"/>
</dbReference>